<sequence length="318" mass="34683">MVIRELYDWRQACFVRLRLRCRLLEPARIDPAVLMRLRRRLRQAGQQRFGAPAATAERFAALFEAPAALNPAEQRRAYRAGAPFVLQPRATPPLSGAAGAIFDSEVLLWGQAALRLADWLALWQQLGQQGLSLARGRFEPVCLDAADASGHFVPLWQLGASSAVLPPAPQCDLAWWLALQSLDAPLLLRLETPARLLSRGRPLFRADFSQFFPFVLRRVSALLAAHCGLPFTGDAARLCQLAGQVTQTGCLRWHDWRLLAPAAADPQPLGGLLGQLKLDGPQLREVIEVVAVGSLLNLGKNAACGAGAYRLLPVTASN</sequence>
<dbReference type="AlphaFoldDB" id="A0A1G6YZE5"/>
<proteinExistence type="predicted"/>
<dbReference type="OrthoDB" id="5401346at2"/>
<keyword evidence="3" id="KW-1185">Reference proteome</keyword>
<dbReference type="STRING" id="57664.SAMN05661003_102232"/>
<accession>A0A1G6YZE5</accession>
<dbReference type="InterPro" id="IPR019267">
    <property type="entry name" value="CRISPR-assoc_Cas6_C"/>
</dbReference>
<dbReference type="RefSeq" id="WP_092076285.1">
    <property type="nucleotide sequence ID" value="NZ_FNAQ01000002.1"/>
</dbReference>
<name>A0A1G6YZE5_9BACT</name>
<reference evidence="3" key="1">
    <citation type="submission" date="2016-10" db="EMBL/GenBank/DDBJ databases">
        <authorList>
            <person name="Varghese N."/>
            <person name="Submissions S."/>
        </authorList>
    </citation>
    <scope>NUCLEOTIDE SEQUENCE [LARGE SCALE GENOMIC DNA]</scope>
    <source>
        <strain evidence="3">DSM 8987</strain>
    </source>
</reference>
<dbReference type="Pfam" id="PF10040">
    <property type="entry name" value="CRISPR_Cas6"/>
    <property type="match status" value="1"/>
</dbReference>
<gene>
    <name evidence="2" type="ORF">SAMN05661003_102232</name>
</gene>
<dbReference type="EMBL" id="FNAQ01000002">
    <property type="protein sequence ID" value="SDD95730.1"/>
    <property type="molecule type" value="Genomic_DNA"/>
</dbReference>
<dbReference type="Proteomes" id="UP000243205">
    <property type="component" value="Unassembled WGS sequence"/>
</dbReference>
<feature type="domain" description="CRISPR-associated protein Cas6 C-terminal" evidence="1">
    <location>
        <begin position="188"/>
        <end position="309"/>
    </location>
</feature>
<organism evidence="2 3">
    <name type="scientific">Desulfuromonas thiophila</name>
    <dbReference type="NCBI Taxonomy" id="57664"/>
    <lineage>
        <taxon>Bacteria</taxon>
        <taxon>Pseudomonadati</taxon>
        <taxon>Thermodesulfobacteriota</taxon>
        <taxon>Desulfuromonadia</taxon>
        <taxon>Desulfuromonadales</taxon>
        <taxon>Desulfuromonadaceae</taxon>
        <taxon>Desulfuromonas</taxon>
    </lineage>
</organism>
<evidence type="ECO:0000259" key="1">
    <source>
        <dbReference type="Pfam" id="PF10040"/>
    </source>
</evidence>
<evidence type="ECO:0000313" key="2">
    <source>
        <dbReference type="EMBL" id="SDD95730.1"/>
    </source>
</evidence>
<evidence type="ECO:0000313" key="3">
    <source>
        <dbReference type="Proteomes" id="UP000243205"/>
    </source>
</evidence>
<protein>
    <submittedName>
        <fullName evidence="2">Uncharacterized conserved protein</fullName>
    </submittedName>
</protein>